<evidence type="ECO:0000313" key="2">
    <source>
        <dbReference type="EMBL" id="UZA04728.1"/>
    </source>
</evidence>
<evidence type="ECO:0000313" key="3">
    <source>
        <dbReference type="Proteomes" id="UP001163632"/>
    </source>
</evidence>
<geneLocation type="plasmid" evidence="2 3">
    <name>unnamed1</name>
</geneLocation>
<organism evidence="2 3">
    <name type="scientific">Moraxella bovis</name>
    <dbReference type="NCBI Taxonomy" id="476"/>
    <lineage>
        <taxon>Bacteria</taxon>
        <taxon>Pseudomonadati</taxon>
        <taxon>Pseudomonadota</taxon>
        <taxon>Gammaproteobacteria</taxon>
        <taxon>Moraxellales</taxon>
        <taxon>Moraxellaceae</taxon>
        <taxon>Moraxella</taxon>
    </lineage>
</organism>
<keyword evidence="2" id="KW-0614">Plasmid</keyword>
<sequence length="75" mass="8639">MKGMYKKYQIGNITSEYLLATVVVLTILFGVKFDEKSVWQLFLEAFQARHNNYTQTISNLDMVDVKTDKTNGSNK</sequence>
<dbReference type="RefSeq" id="WP_264697276.1">
    <property type="nucleotide sequence ID" value="NZ_CP087831.1"/>
</dbReference>
<keyword evidence="1" id="KW-0812">Transmembrane</keyword>
<proteinExistence type="predicted"/>
<dbReference type="EMBL" id="CP087831">
    <property type="protein sequence ID" value="UZA04728.1"/>
    <property type="molecule type" value="Genomic_DNA"/>
</dbReference>
<reference evidence="2" key="1">
    <citation type="journal article" date="2022" name="BMC Microbiol.">
        <title>Whole genome sequencing of Moraxella bovis strains from North America reveals two genotypes with different genetic determinants.</title>
        <authorList>
            <person name="Wynn E.L."/>
            <person name="Hille M.M."/>
            <person name="Loy J.D."/>
            <person name="Schuller G."/>
            <person name="Kuhn K.L."/>
            <person name="Dickey A.M."/>
            <person name="Bono J.L."/>
            <person name="Clawson M.L."/>
        </authorList>
    </citation>
    <scope>NUCLEOTIDE SEQUENCE</scope>
    <source>
        <strain evidence="2">SAM102599</strain>
    </source>
</reference>
<accession>A0ABY6MC69</accession>
<dbReference type="Proteomes" id="UP001163632">
    <property type="component" value="Plasmid unnamed1"/>
</dbReference>
<keyword evidence="1" id="KW-0472">Membrane</keyword>
<gene>
    <name evidence="2" type="ORF">LP092_15270</name>
</gene>
<evidence type="ECO:0000256" key="1">
    <source>
        <dbReference type="SAM" id="Phobius"/>
    </source>
</evidence>
<name>A0ABY6MC69_MORBO</name>
<feature type="transmembrane region" description="Helical" evidence="1">
    <location>
        <begin position="12"/>
        <end position="31"/>
    </location>
</feature>
<keyword evidence="3" id="KW-1185">Reference proteome</keyword>
<protein>
    <submittedName>
        <fullName evidence="2">Uncharacterized protein</fullName>
    </submittedName>
</protein>
<keyword evidence="1" id="KW-1133">Transmembrane helix</keyword>